<name>A0A918T7H3_9ACTN</name>
<feature type="transmembrane region" description="Helical" evidence="1">
    <location>
        <begin position="73"/>
        <end position="90"/>
    </location>
</feature>
<feature type="transmembrane region" description="Helical" evidence="1">
    <location>
        <begin position="6"/>
        <end position="29"/>
    </location>
</feature>
<keyword evidence="1" id="KW-0472">Membrane</keyword>
<gene>
    <name evidence="2" type="ORF">GCM10010305_59140</name>
</gene>
<evidence type="ECO:0000313" key="3">
    <source>
        <dbReference type="Proteomes" id="UP000644020"/>
    </source>
</evidence>
<dbReference type="Proteomes" id="UP000644020">
    <property type="component" value="Unassembled WGS sequence"/>
</dbReference>
<protein>
    <submittedName>
        <fullName evidence="2">Uncharacterized protein</fullName>
    </submittedName>
</protein>
<evidence type="ECO:0000256" key="1">
    <source>
        <dbReference type="SAM" id="Phobius"/>
    </source>
</evidence>
<dbReference type="AlphaFoldDB" id="A0A918T7H3"/>
<dbReference type="RefSeq" id="WP_229850165.1">
    <property type="nucleotide sequence ID" value="NZ_BMUL01000023.1"/>
</dbReference>
<feature type="transmembrane region" description="Helical" evidence="1">
    <location>
        <begin position="41"/>
        <end position="61"/>
    </location>
</feature>
<keyword evidence="1" id="KW-0812">Transmembrane</keyword>
<keyword evidence="3" id="KW-1185">Reference proteome</keyword>
<sequence length="103" mass="10753">MGWVVGTGAVMGLLVITLGVAALRTGWVLPVSRRHVTRPRLYGAGALVLGASLLLPGLSALRLLPGVSEETRLLGGTGLLLAGLLLLLVSQLSPLHRDRRSTL</sequence>
<accession>A0A918T7H3</accession>
<dbReference type="EMBL" id="BMUL01000023">
    <property type="protein sequence ID" value="GHB08209.1"/>
    <property type="molecule type" value="Genomic_DNA"/>
</dbReference>
<evidence type="ECO:0000313" key="2">
    <source>
        <dbReference type="EMBL" id="GHB08209.1"/>
    </source>
</evidence>
<comment type="caution">
    <text evidence="2">The sequence shown here is derived from an EMBL/GenBank/DDBJ whole genome shotgun (WGS) entry which is preliminary data.</text>
</comment>
<organism evidence="2 3">
    <name type="scientific">Streptomyces termitum</name>
    <dbReference type="NCBI Taxonomy" id="67368"/>
    <lineage>
        <taxon>Bacteria</taxon>
        <taxon>Bacillati</taxon>
        <taxon>Actinomycetota</taxon>
        <taxon>Actinomycetes</taxon>
        <taxon>Kitasatosporales</taxon>
        <taxon>Streptomycetaceae</taxon>
        <taxon>Streptomyces</taxon>
    </lineage>
</organism>
<reference evidence="2" key="1">
    <citation type="journal article" date="2014" name="Int. J. Syst. Evol. Microbiol.">
        <title>Complete genome sequence of Corynebacterium casei LMG S-19264T (=DSM 44701T), isolated from a smear-ripened cheese.</title>
        <authorList>
            <consortium name="US DOE Joint Genome Institute (JGI-PGF)"/>
            <person name="Walter F."/>
            <person name="Albersmeier A."/>
            <person name="Kalinowski J."/>
            <person name="Ruckert C."/>
        </authorList>
    </citation>
    <scope>NUCLEOTIDE SEQUENCE</scope>
    <source>
        <strain evidence="2">JCM 4518</strain>
    </source>
</reference>
<keyword evidence="1" id="KW-1133">Transmembrane helix</keyword>
<reference evidence="2" key="2">
    <citation type="submission" date="2020-09" db="EMBL/GenBank/DDBJ databases">
        <authorList>
            <person name="Sun Q."/>
            <person name="Ohkuma M."/>
        </authorList>
    </citation>
    <scope>NUCLEOTIDE SEQUENCE</scope>
    <source>
        <strain evidence="2">JCM 4518</strain>
    </source>
</reference>
<proteinExistence type="predicted"/>